<evidence type="ECO:0000313" key="5">
    <source>
        <dbReference type="Proteomes" id="UP000030185"/>
    </source>
</evidence>
<dbReference type="AlphaFoldDB" id="A0A098LDN5"/>
<dbReference type="Gene3D" id="3.40.250.10">
    <property type="entry name" value="Rhodanese-like domain"/>
    <property type="match status" value="1"/>
</dbReference>
<dbReference type="CDD" id="cd02947">
    <property type="entry name" value="TRX_family"/>
    <property type="match status" value="1"/>
</dbReference>
<dbReference type="PROSITE" id="PS50206">
    <property type="entry name" value="RHODANESE_3"/>
    <property type="match status" value="1"/>
</dbReference>
<evidence type="ECO:0000259" key="2">
    <source>
        <dbReference type="PROSITE" id="PS50206"/>
    </source>
</evidence>
<organism evidence="4 5">
    <name type="scientific">Sporocytophaga myxococcoides</name>
    <dbReference type="NCBI Taxonomy" id="153721"/>
    <lineage>
        <taxon>Bacteria</taxon>
        <taxon>Pseudomonadati</taxon>
        <taxon>Bacteroidota</taxon>
        <taxon>Cytophagia</taxon>
        <taxon>Cytophagales</taxon>
        <taxon>Cytophagaceae</taxon>
        <taxon>Sporocytophaga</taxon>
    </lineage>
</organism>
<dbReference type="InterPro" id="IPR036873">
    <property type="entry name" value="Rhodanese-like_dom_sf"/>
</dbReference>
<dbReference type="EMBL" id="BBLT01000004">
    <property type="protein sequence ID" value="GAL85060.1"/>
    <property type="molecule type" value="Genomic_DNA"/>
</dbReference>
<dbReference type="eggNOG" id="COG0526">
    <property type="taxonomic scope" value="Bacteria"/>
</dbReference>
<evidence type="ECO:0000313" key="4">
    <source>
        <dbReference type="EMBL" id="GAL85060.1"/>
    </source>
</evidence>
<evidence type="ECO:0000259" key="3">
    <source>
        <dbReference type="PROSITE" id="PS51352"/>
    </source>
</evidence>
<proteinExistence type="predicted"/>
<feature type="domain" description="Thioredoxin" evidence="3">
    <location>
        <begin position="123"/>
        <end position="237"/>
    </location>
</feature>
<dbReference type="CDD" id="cd00158">
    <property type="entry name" value="RHOD"/>
    <property type="match status" value="1"/>
</dbReference>
<dbReference type="Gene3D" id="3.40.30.10">
    <property type="entry name" value="Glutaredoxin"/>
    <property type="match status" value="1"/>
</dbReference>
<dbReference type="Pfam" id="PF00085">
    <property type="entry name" value="Thioredoxin"/>
    <property type="match status" value="1"/>
</dbReference>
<dbReference type="SUPFAM" id="SSF52821">
    <property type="entry name" value="Rhodanese/Cell cycle control phosphatase"/>
    <property type="match status" value="1"/>
</dbReference>
<dbReference type="GO" id="GO:0015035">
    <property type="term" value="F:protein-disulfide reductase activity"/>
    <property type="evidence" value="ECO:0007669"/>
    <property type="project" value="TreeGrafter"/>
</dbReference>
<dbReference type="PROSITE" id="PS51352">
    <property type="entry name" value="THIOREDOXIN_2"/>
    <property type="match status" value="1"/>
</dbReference>
<name>A0A098LDN5_9BACT</name>
<dbReference type="InterPro" id="IPR013766">
    <property type="entry name" value="Thioredoxin_domain"/>
</dbReference>
<dbReference type="SUPFAM" id="SSF52833">
    <property type="entry name" value="Thioredoxin-like"/>
    <property type="match status" value="1"/>
</dbReference>
<dbReference type="GO" id="GO:0005829">
    <property type="term" value="C:cytosol"/>
    <property type="evidence" value="ECO:0007669"/>
    <property type="project" value="TreeGrafter"/>
</dbReference>
<dbReference type="InterPro" id="IPR036249">
    <property type="entry name" value="Thioredoxin-like_sf"/>
</dbReference>
<keyword evidence="1" id="KW-0732">Signal</keyword>
<feature type="signal peptide" evidence="1">
    <location>
        <begin position="1"/>
        <end position="20"/>
    </location>
</feature>
<evidence type="ECO:0000256" key="1">
    <source>
        <dbReference type="SAM" id="SignalP"/>
    </source>
</evidence>
<dbReference type="Proteomes" id="UP000030185">
    <property type="component" value="Unassembled WGS sequence"/>
</dbReference>
<dbReference type="STRING" id="153721.MYP_2288"/>
<dbReference type="eggNOG" id="COG0607">
    <property type="taxonomic scope" value="Bacteria"/>
</dbReference>
<dbReference type="SMART" id="SM00450">
    <property type="entry name" value="RHOD"/>
    <property type="match status" value="1"/>
</dbReference>
<dbReference type="OrthoDB" id="9808735at2"/>
<keyword evidence="4" id="KW-0808">Transferase</keyword>
<dbReference type="PANTHER" id="PTHR45663">
    <property type="entry name" value="GEO12009P1"/>
    <property type="match status" value="1"/>
</dbReference>
<dbReference type="GO" id="GO:0016740">
    <property type="term" value="F:transferase activity"/>
    <property type="evidence" value="ECO:0007669"/>
    <property type="project" value="UniProtKB-KW"/>
</dbReference>
<sequence>MIRLVLILAIAFTYSLSIQAQEDNSISLTLKEFEDKVNKEGAKAQIIDARSFEEYQQNHLKGAINLNVSDEADYQKQVSKLKKNKPVFVYSIGNGRSKTLRKKLQSEGFSEVYELPGGFSNWVGSGKPVESATGSGLTSDQYNKLIQSDNIVLVDIGSKYCGGCKKLIPVIDSISQNHPKDLKVVKIEFFENKQLGIDLNINSLPTLILYKDGKIVWQKTGFSSTAVIEKEILAIQNKSASLEKPVSGH</sequence>
<comment type="caution">
    <text evidence="4">The sequence shown here is derived from an EMBL/GenBank/DDBJ whole genome shotgun (WGS) entry which is preliminary data.</text>
</comment>
<gene>
    <name evidence="4" type="ORF">MYP_2288</name>
</gene>
<reference evidence="4 5" key="1">
    <citation type="submission" date="2014-09" db="EMBL/GenBank/DDBJ databases">
        <title>Sporocytophaga myxococcoides PG-01 genome sequencing.</title>
        <authorList>
            <person name="Liu L."/>
            <person name="Gao P.J."/>
            <person name="Chen G.J."/>
            <person name="Wang L.S."/>
        </authorList>
    </citation>
    <scope>NUCLEOTIDE SEQUENCE [LARGE SCALE GENOMIC DNA]</scope>
    <source>
        <strain evidence="4 5">PG-01</strain>
    </source>
</reference>
<dbReference type="GO" id="GO:0045454">
    <property type="term" value="P:cell redox homeostasis"/>
    <property type="evidence" value="ECO:0007669"/>
    <property type="project" value="TreeGrafter"/>
</dbReference>
<feature type="chain" id="PRO_5001937353" evidence="1">
    <location>
        <begin position="21"/>
        <end position="249"/>
    </location>
</feature>
<keyword evidence="5" id="KW-1185">Reference proteome</keyword>
<accession>A0A098LDN5</accession>
<protein>
    <submittedName>
        <fullName evidence="4">Sulfurtransferase</fullName>
    </submittedName>
</protein>
<feature type="domain" description="Rhodanese" evidence="2">
    <location>
        <begin position="40"/>
        <end position="131"/>
    </location>
</feature>
<dbReference type="PANTHER" id="PTHR45663:SF11">
    <property type="entry name" value="GEO12009P1"/>
    <property type="match status" value="1"/>
</dbReference>
<dbReference type="InterPro" id="IPR001763">
    <property type="entry name" value="Rhodanese-like_dom"/>
</dbReference>
<dbReference type="Pfam" id="PF00581">
    <property type="entry name" value="Rhodanese"/>
    <property type="match status" value="1"/>
</dbReference>